<reference evidence="1 2" key="1">
    <citation type="journal article" date="2019" name="Nat. Ecol. Evol.">
        <title>Megaphylogeny resolves global patterns of mushroom evolution.</title>
        <authorList>
            <person name="Varga T."/>
            <person name="Krizsan K."/>
            <person name="Foldi C."/>
            <person name="Dima B."/>
            <person name="Sanchez-Garcia M."/>
            <person name="Sanchez-Ramirez S."/>
            <person name="Szollosi G.J."/>
            <person name="Szarkandi J.G."/>
            <person name="Papp V."/>
            <person name="Albert L."/>
            <person name="Andreopoulos W."/>
            <person name="Angelini C."/>
            <person name="Antonin V."/>
            <person name="Barry K.W."/>
            <person name="Bougher N.L."/>
            <person name="Buchanan P."/>
            <person name="Buyck B."/>
            <person name="Bense V."/>
            <person name="Catcheside P."/>
            <person name="Chovatia M."/>
            <person name="Cooper J."/>
            <person name="Damon W."/>
            <person name="Desjardin D."/>
            <person name="Finy P."/>
            <person name="Geml J."/>
            <person name="Haridas S."/>
            <person name="Hughes K."/>
            <person name="Justo A."/>
            <person name="Karasinski D."/>
            <person name="Kautmanova I."/>
            <person name="Kiss B."/>
            <person name="Kocsube S."/>
            <person name="Kotiranta H."/>
            <person name="LaButti K.M."/>
            <person name="Lechner B.E."/>
            <person name="Liimatainen K."/>
            <person name="Lipzen A."/>
            <person name="Lukacs Z."/>
            <person name="Mihaltcheva S."/>
            <person name="Morgado L.N."/>
            <person name="Niskanen T."/>
            <person name="Noordeloos M.E."/>
            <person name="Ohm R.A."/>
            <person name="Ortiz-Santana B."/>
            <person name="Ovrebo C."/>
            <person name="Racz N."/>
            <person name="Riley R."/>
            <person name="Savchenko A."/>
            <person name="Shiryaev A."/>
            <person name="Soop K."/>
            <person name="Spirin V."/>
            <person name="Szebenyi C."/>
            <person name="Tomsovsky M."/>
            <person name="Tulloss R.E."/>
            <person name="Uehling J."/>
            <person name="Grigoriev I.V."/>
            <person name="Vagvolgyi C."/>
            <person name="Papp T."/>
            <person name="Martin F.M."/>
            <person name="Miettinen O."/>
            <person name="Hibbett D.S."/>
            <person name="Nagy L.G."/>
        </authorList>
    </citation>
    <scope>NUCLEOTIDE SEQUENCE [LARGE SCALE GENOMIC DNA]</scope>
    <source>
        <strain evidence="1 2">NL-1719</strain>
    </source>
</reference>
<gene>
    <name evidence="1" type="ORF">BDN72DRAFT_961774</name>
</gene>
<name>A0ACD3AKF7_9AGAR</name>
<evidence type="ECO:0000313" key="2">
    <source>
        <dbReference type="Proteomes" id="UP000308600"/>
    </source>
</evidence>
<proteinExistence type="predicted"/>
<protein>
    <submittedName>
        <fullName evidence="1">Uncharacterized protein</fullName>
    </submittedName>
</protein>
<sequence length="518" mass="55384">MASKRSGLGISKSFRKMKVKIMDKLSSKPRAGVPSTSNNVERIEEVEDEPVTAGSQGTSLAGLAGTLSHKSSQSMYSQPSPVDEPQPLALDEATRSLLPITLQGRGPGLSDDTNSPQPLERPISPVPADLGHDPSDEDSSKPDEDETQLTAEDHGVALSPSDPATTGLEPAELCSPTQPQTPALNPQQDAQLGDQAQTPMSPLAINEELVVDDPNTTLPTTPVGEIKSGEVGAEPQAVIVEEPVSGLAAWTDTQPPPSSLSTQTRLSTSSSTDASSPSSDLGQEMILKLQELDDSPPKPKSPLFSGLHLSPITQNEPNDALPENSVILDSSSQSFRAPLSQQSPSTTTTPEVKQTETEVGPQQAHVTVGMGQIVQVNRVSLDPGPPFLFSSIPSSPPDIPGGYLVQSPKDATGNGIAVTQSVLWGLFEPTTKYLTPLMPLRLKDMPPDPMGKILLYLSLIISSALDQLFRVSCNLNARFGPLLKQYLIIVIGVLMFWKWMVFEYTLFRWALDSLEAHT</sequence>
<accession>A0ACD3AKF7</accession>
<organism evidence="1 2">
    <name type="scientific">Pluteus cervinus</name>
    <dbReference type="NCBI Taxonomy" id="181527"/>
    <lineage>
        <taxon>Eukaryota</taxon>
        <taxon>Fungi</taxon>
        <taxon>Dikarya</taxon>
        <taxon>Basidiomycota</taxon>
        <taxon>Agaricomycotina</taxon>
        <taxon>Agaricomycetes</taxon>
        <taxon>Agaricomycetidae</taxon>
        <taxon>Agaricales</taxon>
        <taxon>Pluteineae</taxon>
        <taxon>Pluteaceae</taxon>
        <taxon>Pluteus</taxon>
    </lineage>
</organism>
<dbReference type="EMBL" id="ML208406">
    <property type="protein sequence ID" value="TFK66393.1"/>
    <property type="molecule type" value="Genomic_DNA"/>
</dbReference>
<dbReference type="Proteomes" id="UP000308600">
    <property type="component" value="Unassembled WGS sequence"/>
</dbReference>
<evidence type="ECO:0000313" key="1">
    <source>
        <dbReference type="EMBL" id="TFK66393.1"/>
    </source>
</evidence>
<keyword evidence="2" id="KW-1185">Reference proteome</keyword>